<evidence type="ECO:0000313" key="1">
    <source>
        <dbReference type="EMBL" id="KAK8580547.1"/>
    </source>
</evidence>
<protein>
    <recommendedName>
        <fullName evidence="3">Reverse transcriptase zinc-binding domain-containing protein</fullName>
    </recommendedName>
</protein>
<dbReference type="Proteomes" id="UP001472677">
    <property type="component" value="Unassembled WGS sequence"/>
</dbReference>
<comment type="caution">
    <text evidence="1">The sequence shown here is derived from an EMBL/GenBank/DDBJ whole genome shotgun (WGS) entry which is preliminary data.</text>
</comment>
<reference evidence="1 2" key="1">
    <citation type="journal article" date="2024" name="G3 (Bethesda)">
        <title>Genome assembly of Hibiscus sabdariffa L. provides insights into metabolisms of medicinal natural products.</title>
        <authorList>
            <person name="Kim T."/>
        </authorList>
    </citation>
    <scope>NUCLEOTIDE SEQUENCE [LARGE SCALE GENOMIC DNA]</scope>
    <source>
        <strain evidence="1">TK-2024</strain>
        <tissue evidence="1">Old leaves</tissue>
    </source>
</reference>
<evidence type="ECO:0000313" key="2">
    <source>
        <dbReference type="Proteomes" id="UP001472677"/>
    </source>
</evidence>
<organism evidence="1 2">
    <name type="scientific">Hibiscus sabdariffa</name>
    <name type="common">roselle</name>
    <dbReference type="NCBI Taxonomy" id="183260"/>
    <lineage>
        <taxon>Eukaryota</taxon>
        <taxon>Viridiplantae</taxon>
        <taxon>Streptophyta</taxon>
        <taxon>Embryophyta</taxon>
        <taxon>Tracheophyta</taxon>
        <taxon>Spermatophyta</taxon>
        <taxon>Magnoliopsida</taxon>
        <taxon>eudicotyledons</taxon>
        <taxon>Gunneridae</taxon>
        <taxon>Pentapetalae</taxon>
        <taxon>rosids</taxon>
        <taxon>malvids</taxon>
        <taxon>Malvales</taxon>
        <taxon>Malvaceae</taxon>
        <taxon>Malvoideae</taxon>
        <taxon>Hibiscus</taxon>
    </lineage>
</organism>
<accession>A0ABR2FHY5</accession>
<gene>
    <name evidence="1" type="ORF">V6N12_070813</name>
</gene>
<dbReference type="EMBL" id="JBBPBM010000006">
    <property type="protein sequence ID" value="KAK8580547.1"/>
    <property type="molecule type" value="Genomic_DNA"/>
</dbReference>
<keyword evidence="2" id="KW-1185">Reference proteome</keyword>
<evidence type="ECO:0008006" key="3">
    <source>
        <dbReference type="Google" id="ProtNLM"/>
    </source>
</evidence>
<name>A0ABR2FHY5_9ROSI</name>
<proteinExistence type="predicted"/>
<sequence length="184" mass="20458">MIAGQNRWDVRKVLQVFEVQDAKQILRCPIANTREDVLIRSHRSTGMFMTRSAYSWLMKQFDAAQEQSPVWKTLAKAQVLPKIRIFGWRLVYEALPVGKKLGAANLGSAKMVSEYAQIVLVDTGIPLEGVMNQTECDRGSRWSKPSHGVIKLNVDGALCGESRKAAVGTVARDHYGLIIAGRAF</sequence>